<sequence>MQYVLLRVPVSLIRSQHDSITKLWFAKTNTTLQEDYRKWYSHHLGRDIEMLVYGNWGYPVLLFPTSMGHYYEYKDFGLTDTARWFVETGKVKLYCIDSIDRDSWYAKHLHPGTRIWNHVLYDRFLHEELVPGIQRECSVQKIGVSGASFGGYHALNFAFRHPEQVGHLLTMGAAFNIRSFLGDYYDDNVFYNNPPDFLPNAQNDEFYRMNIVMGTSQYDFCKDANYQMSGILSRKGIPHKLDVTPWGNHDWPVWKDQFPRYLSMI</sequence>
<accession>A0A1I1MY56</accession>
<dbReference type="AlphaFoldDB" id="A0A1I1MY56"/>
<dbReference type="Pfam" id="PF00756">
    <property type="entry name" value="Esterase"/>
    <property type="match status" value="1"/>
</dbReference>
<evidence type="ECO:0000313" key="1">
    <source>
        <dbReference type="EMBL" id="SFC90299.1"/>
    </source>
</evidence>
<dbReference type="SUPFAM" id="SSF53474">
    <property type="entry name" value="alpha/beta-Hydrolases"/>
    <property type="match status" value="1"/>
</dbReference>
<gene>
    <name evidence="1" type="ORF">SAMN05216167_102768</name>
</gene>
<dbReference type="InterPro" id="IPR000801">
    <property type="entry name" value="Esterase-like"/>
</dbReference>
<evidence type="ECO:0000313" key="2">
    <source>
        <dbReference type="Proteomes" id="UP000198598"/>
    </source>
</evidence>
<dbReference type="Proteomes" id="UP000198598">
    <property type="component" value="Unassembled WGS sequence"/>
</dbReference>
<name>A0A1I1MY56_9BACT</name>
<dbReference type="PANTHER" id="PTHR48098:SF3">
    <property type="entry name" value="IRON(III) ENTEROBACTIN ESTERASE"/>
    <property type="match status" value="1"/>
</dbReference>
<keyword evidence="2" id="KW-1185">Reference proteome</keyword>
<dbReference type="PANTHER" id="PTHR48098">
    <property type="entry name" value="ENTEROCHELIN ESTERASE-RELATED"/>
    <property type="match status" value="1"/>
</dbReference>
<dbReference type="InterPro" id="IPR050583">
    <property type="entry name" value="Mycobacterial_A85_antigen"/>
</dbReference>
<dbReference type="Gene3D" id="3.40.50.1820">
    <property type="entry name" value="alpha/beta hydrolase"/>
    <property type="match status" value="1"/>
</dbReference>
<dbReference type="InterPro" id="IPR029058">
    <property type="entry name" value="AB_hydrolase_fold"/>
</dbReference>
<dbReference type="STRING" id="662367.SAMN05216167_102768"/>
<dbReference type="EMBL" id="FOLQ01000002">
    <property type="protein sequence ID" value="SFC90299.1"/>
    <property type="molecule type" value="Genomic_DNA"/>
</dbReference>
<proteinExistence type="predicted"/>
<protein>
    <submittedName>
        <fullName evidence="1">Esterase/lipase superfamily enzyme</fullName>
    </submittedName>
</protein>
<organism evidence="1 2">
    <name type="scientific">Spirosoma endophyticum</name>
    <dbReference type="NCBI Taxonomy" id="662367"/>
    <lineage>
        <taxon>Bacteria</taxon>
        <taxon>Pseudomonadati</taxon>
        <taxon>Bacteroidota</taxon>
        <taxon>Cytophagia</taxon>
        <taxon>Cytophagales</taxon>
        <taxon>Cytophagaceae</taxon>
        <taxon>Spirosoma</taxon>
    </lineage>
</organism>
<reference evidence="1 2" key="1">
    <citation type="submission" date="2016-10" db="EMBL/GenBank/DDBJ databases">
        <authorList>
            <person name="de Groot N.N."/>
        </authorList>
    </citation>
    <scope>NUCLEOTIDE SEQUENCE [LARGE SCALE GENOMIC DNA]</scope>
    <source>
        <strain evidence="1 2">DSM 26130</strain>
    </source>
</reference>